<dbReference type="EMBL" id="AAOS02000045">
    <property type="protein sequence ID" value="EDR30430.1"/>
    <property type="molecule type" value="Genomic_DNA"/>
</dbReference>
<comment type="caution">
    <text evidence="1">The sequence shown here is derived from an EMBL/GenBank/DDBJ whole genome shotgun (WGS) entry which is preliminary data.</text>
</comment>
<reference evidence="1 2" key="2">
    <citation type="submission" date="2010-03" db="EMBL/GenBank/DDBJ databases">
        <authorList>
            <person name="Payne S.H."/>
            <person name="Sutton G.G."/>
        </authorList>
    </citation>
    <scope>NUCLEOTIDE SEQUENCE [LARGE SCALE GENOMIC DNA]</scope>
    <source>
        <strain evidence="1 2">IP275</strain>
    </source>
</reference>
<accession>A0AAV3B6A8</accession>
<evidence type="ECO:0000313" key="2">
    <source>
        <dbReference type="Proteomes" id="UP000004430"/>
    </source>
</evidence>
<protein>
    <submittedName>
        <fullName evidence="1">Uncharacterized protein</fullName>
    </submittedName>
</protein>
<dbReference type="Proteomes" id="UP000004430">
    <property type="component" value="Unassembled WGS sequence"/>
</dbReference>
<sequence length="42" mass="4945">MLALRIPIALRLVLLLKQQNQQQLLWALVQWQQALILLQLVL</sequence>
<name>A0AAV3B6A8_YERPE</name>
<reference evidence="1 2" key="1">
    <citation type="submission" date="2008-01" db="EMBL/GenBank/DDBJ databases">
        <title>Yersinia pestis Strain IP275 project at JCVI/TIGR.</title>
        <authorList>
            <person name="Ravel J."/>
            <person name="Eppinger M."/>
            <person name="Fricke W.F."/>
            <person name="Rosovitz M."/>
            <person name="Lindler L.E."/>
            <person name="Bearden S."/>
            <person name="Shriefer M."/>
        </authorList>
    </citation>
    <scope>NUCLEOTIDE SEQUENCE [LARGE SCALE GENOMIC DNA]</scope>
    <source>
        <strain evidence="1 2">IP275</strain>
    </source>
</reference>
<gene>
    <name evidence="1" type="ORF">YPIP275_3742</name>
</gene>
<proteinExistence type="predicted"/>
<evidence type="ECO:0000313" key="1">
    <source>
        <dbReference type="EMBL" id="EDR30430.1"/>
    </source>
</evidence>
<organism evidence="1 2">
    <name type="scientific">Yersinia pestis biovar Orientalis str. IP275</name>
    <dbReference type="NCBI Taxonomy" id="373665"/>
    <lineage>
        <taxon>Bacteria</taxon>
        <taxon>Pseudomonadati</taxon>
        <taxon>Pseudomonadota</taxon>
        <taxon>Gammaproteobacteria</taxon>
        <taxon>Enterobacterales</taxon>
        <taxon>Yersiniaceae</taxon>
        <taxon>Yersinia</taxon>
    </lineage>
</organism>
<dbReference type="AlphaFoldDB" id="A0AAV3B6A8"/>